<dbReference type="GO" id="GO:0000976">
    <property type="term" value="F:transcription cis-regulatory region binding"/>
    <property type="evidence" value="ECO:0007669"/>
    <property type="project" value="TreeGrafter"/>
</dbReference>
<dbReference type="InterPro" id="IPR032687">
    <property type="entry name" value="AraC-type_N"/>
</dbReference>
<dbReference type="SMART" id="SM00342">
    <property type="entry name" value="HTH_ARAC"/>
    <property type="match status" value="1"/>
</dbReference>
<keyword evidence="2" id="KW-0238">DNA-binding</keyword>
<dbReference type="GO" id="GO:0003700">
    <property type="term" value="F:DNA-binding transcription factor activity"/>
    <property type="evidence" value="ECO:0007669"/>
    <property type="project" value="InterPro"/>
</dbReference>
<dbReference type="GO" id="GO:0005829">
    <property type="term" value="C:cytosol"/>
    <property type="evidence" value="ECO:0007669"/>
    <property type="project" value="TreeGrafter"/>
</dbReference>
<dbReference type="Pfam" id="PF12833">
    <property type="entry name" value="HTH_18"/>
    <property type="match status" value="1"/>
</dbReference>
<evidence type="ECO:0000313" key="6">
    <source>
        <dbReference type="Proteomes" id="UP000180043"/>
    </source>
</evidence>
<name>A0A1S1LXT1_MYCCH</name>
<keyword evidence="3" id="KW-0804">Transcription</keyword>
<dbReference type="InterPro" id="IPR009057">
    <property type="entry name" value="Homeodomain-like_sf"/>
</dbReference>
<evidence type="ECO:0000256" key="2">
    <source>
        <dbReference type="ARBA" id="ARBA00023125"/>
    </source>
</evidence>
<evidence type="ECO:0000259" key="4">
    <source>
        <dbReference type="PROSITE" id="PS01124"/>
    </source>
</evidence>
<dbReference type="RefSeq" id="WP_057968329.1">
    <property type="nucleotide sequence ID" value="NZ_MLII01000015.1"/>
</dbReference>
<evidence type="ECO:0000256" key="1">
    <source>
        <dbReference type="ARBA" id="ARBA00023015"/>
    </source>
</evidence>
<dbReference type="SUPFAM" id="SSF46689">
    <property type="entry name" value="Homeodomain-like"/>
    <property type="match status" value="1"/>
</dbReference>
<evidence type="ECO:0000313" key="5">
    <source>
        <dbReference type="EMBL" id="OHU61015.1"/>
    </source>
</evidence>
<evidence type="ECO:0000256" key="3">
    <source>
        <dbReference type="ARBA" id="ARBA00023163"/>
    </source>
</evidence>
<dbReference type="PANTHER" id="PTHR47894:SF1">
    <property type="entry name" value="HTH-TYPE TRANSCRIPTIONAL REGULATOR VQSM"/>
    <property type="match status" value="1"/>
</dbReference>
<dbReference type="Proteomes" id="UP000180043">
    <property type="component" value="Unassembled WGS sequence"/>
</dbReference>
<dbReference type="AlphaFoldDB" id="A0A1S1LXT1"/>
<dbReference type="EMBL" id="MLIQ01000002">
    <property type="protein sequence ID" value="OHU61015.1"/>
    <property type="molecule type" value="Genomic_DNA"/>
</dbReference>
<sequence>MPDDGGRPFWDYPRSPTATRNLVEAARDRGFGTGPCLAETGLTDADLVGPDAVVSGAQELQIVRNLLALTGDPVGLGIEVGTRYQIASAGILGFALLSSPTMRDALAVGLRFSQLSSTFHRFTLTIGDADSIFDLDESEIPPDVRRFLLERDLAAIAGIVPILFGGAMPVGARMQLRSGPDTPLRLLAGLLTVEFDSPRNALVFPTELLAAPLPTADPHTAALCVRQCEELLQQRRSRDGIAGEVRHQLLRVPGQVPTMGHIAAGMHIAERTLHRRLAREGTSYRALLDEVRETLAKELLANDLTVKEVSDRLGYSEPAAFTHAYTRWHGAPPRAHLT</sequence>
<keyword evidence="1" id="KW-0805">Transcription regulation</keyword>
<gene>
    <name evidence="5" type="ORF">BKG82_00500</name>
</gene>
<dbReference type="PANTHER" id="PTHR47894">
    <property type="entry name" value="HTH-TYPE TRANSCRIPTIONAL REGULATOR GADX"/>
    <property type="match status" value="1"/>
</dbReference>
<dbReference type="PROSITE" id="PS01124">
    <property type="entry name" value="HTH_ARAC_FAMILY_2"/>
    <property type="match status" value="1"/>
</dbReference>
<proteinExistence type="predicted"/>
<comment type="caution">
    <text evidence="5">The sequence shown here is derived from an EMBL/GenBank/DDBJ whole genome shotgun (WGS) entry which is preliminary data.</text>
</comment>
<organism evidence="5 6">
    <name type="scientific">Mycobacteroides chelonae</name>
    <name type="common">Mycobacterium chelonae</name>
    <dbReference type="NCBI Taxonomy" id="1774"/>
    <lineage>
        <taxon>Bacteria</taxon>
        <taxon>Bacillati</taxon>
        <taxon>Actinomycetota</taxon>
        <taxon>Actinomycetes</taxon>
        <taxon>Mycobacteriales</taxon>
        <taxon>Mycobacteriaceae</taxon>
        <taxon>Mycobacteroides</taxon>
    </lineage>
</organism>
<feature type="domain" description="HTH araC/xylS-type" evidence="4">
    <location>
        <begin position="239"/>
        <end position="338"/>
    </location>
</feature>
<reference evidence="5 6" key="1">
    <citation type="submission" date="2016-10" db="EMBL/GenBank/DDBJ databases">
        <title>Evaluation of Human, Veterinary and Environmental Mycobacterium chelonae Isolates by Core Genome Phylogenomic Analysis, Targeted Gene Comparison, and Anti-microbial Susceptibility Patterns: A Tale of Mistaken Identities.</title>
        <authorList>
            <person name="Fogelson S.B."/>
            <person name="Camus A.C."/>
            <person name="Lorenz W."/>
            <person name="Vasireddy R."/>
            <person name="Vasireddy S."/>
            <person name="Smith T."/>
            <person name="Brown-Elliott B.A."/>
            <person name="Wallace R.J.Jr."/>
            <person name="Hasan N.A."/>
            <person name="Reischl U."/>
            <person name="Sanchez S."/>
        </authorList>
    </citation>
    <scope>NUCLEOTIDE SEQUENCE [LARGE SCALE GENOMIC DNA]</scope>
    <source>
        <strain evidence="5 6">15515</strain>
    </source>
</reference>
<dbReference type="Gene3D" id="1.10.10.60">
    <property type="entry name" value="Homeodomain-like"/>
    <property type="match status" value="1"/>
</dbReference>
<accession>A0A1S1LXT1</accession>
<dbReference type="Pfam" id="PF12625">
    <property type="entry name" value="Arabinose_bd"/>
    <property type="match status" value="1"/>
</dbReference>
<dbReference type="InterPro" id="IPR018060">
    <property type="entry name" value="HTH_AraC"/>
</dbReference>
<protein>
    <submittedName>
        <fullName evidence="5">AraC family transcriptional regulator</fullName>
    </submittedName>
</protein>